<dbReference type="EMBL" id="NXLV01000033">
    <property type="protein sequence ID" value="RDU68207.1"/>
    <property type="molecule type" value="Genomic_DNA"/>
</dbReference>
<feature type="domain" description="Autotransporter" evidence="1">
    <location>
        <begin position="1"/>
        <end position="222"/>
    </location>
</feature>
<dbReference type="AlphaFoldDB" id="A0A3D8ISE4"/>
<feature type="non-terminal residue" evidence="2">
    <location>
        <position position="222"/>
    </location>
</feature>
<reference evidence="2 3" key="1">
    <citation type="submission" date="2018-04" db="EMBL/GenBank/DDBJ databases">
        <title>Novel Campyloabacter and Helicobacter Species and Strains.</title>
        <authorList>
            <person name="Mannion A.J."/>
            <person name="Shen Z."/>
            <person name="Fox J.G."/>
        </authorList>
    </citation>
    <scope>NUCLEOTIDE SEQUENCE [LARGE SCALE GENOMIC DNA]</scope>
    <source>
        <strain evidence="2 3">MIT 04-9366</strain>
    </source>
</reference>
<accession>A0A3D8ISE4</accession>
<proteinExistence type="predicted"/>
<keyword evidence="3" id="KW-1185">Reference proteome</keyword>
<dbReference type="InterPro" id="IPR036709">
    <property type="entry name" value="Autotransporte_beta_dom_sf"/>
</dbReference>
<evidence type="ECO:0000313" key="2">
    <source>
        <dbReference type="EMBL" id="RDU68207.1"/>
    </source>
</evidence>
<gene>
    <name evidence="2" type="ORF">CQA58_08130</name>
</gene>
<evidence type="ECO:0000313" key="3">
    <source>
        <dbReference type="Proteomes" id="UP000257045"/>
    </source>
</evidence>
<name>A0A3D8ISE4_9HELI</name>
<comment type="caution">
    <text evidence="2">The sequence shown here is derived from an EMBL/GenBank/DDBJ whole genome shotgun (WGS) entry which is preliminary data.</text>
</comment>
<dbReference type="InterPro" id="IPR005546">
    <property type="entry name" value="Autotransporte_beta"/>
</dbReference>
<dbReference type="GO" id="GO:0019867">
    <property type="term" value="C:outer membrane"/>
    <property type="evidence" value="ECO:0007669"/>
    <property type="project" value="InterPro"/>
</dbReference>
<evidence type="ECO:0000259" key="1">
    <source>
        <dbReference type="PROSITE" id="PS51208"/>
    </source>
</evidence>
<dbReference type="RefSeq" id="WP_115570202.1">
    <property type="nucleotide sequence ID" value="NZ_NXLV01000033.1"/>
</dbReference>
<dbReference type="SUPFAM" id="SSF103515">
    <property type="entry name" value="Autotransporter"/>
    <property type="match status" value="1"/>
</dbReference>
<sequence length="222" mass="24196">MGIALAYGTSSTKGNSSYASNSNNAGLSLDKVNSNMIEVGLYNSYVADSGWYNDTILKFDYIMSEFSLSNGSGVMSETNNFAMVLSDEFGYRYSFAENEKGSWYIDPQVEVAFGYFNQSDFNRAVDSLTTLKATQDSILTLRSRIGASLGKKFTTDKGFASLYVGASYEYDYIEGGDSGVSTREGGLITQLDKVESNGRAVLNVGSNIELTKGARLYIDVEK</sequence>
<dbReference type="PROSITE" id="PS51208">
    <property type="entry name" value="AUTOTRANSPORTER"/>
    <property type="match status" value="1"/>
</dbReference>
<dbReference type="Pfam" id="PF03797">
    <property type="entry name" value="Autotransporter"/>
    <property type="match status" value="1"/>
</dbReference>
<dbReference type="Proteomes" id="UP000257045">
    <property type="component" value="Unassembled WGS sequence"/>
</dbReference>
<dbReference type="OrthoDB" id="6053567at2"/>
<dbReference type="InterPro" id="IPR006315">
    <property type="entry name" value="OM_autotransptr_brl_dom"/>
</dbReference>
<organism evidence="2 3">
    <name type="scientific">Helicobacter brantae</name>
    <dbReference type="NCBI Taxonomy" id="375927"/>
    <lineage>
        <taxon>Bacteria</taxon>
        <taxon>Pseudomonadati</taxon>
        <taxon>Campylobacterota</taxon>
        <taxon>Epsilonproteobacteria</taxon>
        <taxon>Campylobacterales</taxon>
        <taxon>Helicobacteraceae</taxon>
        <taxon>Helicobacter</taxon>
    </lineage>
</organism>
<protein>
    <recommendedName>
        <fullName evidence="1">Autotransporter domain-containing protein</fullName>
    </recommendedName>
</protein>
<dbReference type="Gene3D" id="2.40.128.130">
    <property type="entry name" value="Autotransporter beta-domain"/>
    <property type="match status" value="1"/>
</dbReference>
<dbReference type="NCBIfam" id="TIGR01414">
    <property type="entry name" value="autotrans_barl"/>
    <property type="match status" value="1"/>
</dbReference>